<dbReference type="Pfam" id="PF00107">
    <property type="entry name" value="ADH_zinc_N"/>
    <property type="match status" value="1"/>
</dbReference>
<dbReference type="InterPro" id="IPR011032">
    <property type="entry name" value="GroES-like_sf"/>
</dbReference>
<dbReference type="SUPFAM" id="SSF50129">
    <property type="entry name" value="GroES-like"/>
    <property type="match status" value="1"/>
</dbReference>
<reference evidence="2 3" key="1">
    <citation type="submission" date="2016-10" db="EMBL/GenBank/DDBJ databases">
        <authorList>
            <person name="de Groot N.N."/>
        </authorList>
    </citation>
    <scope>NUCLEOTIDE SEQUENCE [LARGE SCALE GENOMIC DNA]</scope>
    <source>
        <strain evidence="2 3">AB35.6</strain>
    </source>
</reference>
<dbReference type="PANTHER" id="PTHR43677">
    <property type="entry name" value="SHORT-CHAIN DEHYDROGENASE/REDUCTASE"/>
    <property type="match status" value="1"/>
</dbReference>
<protein>
    <submittedName>
        <fullName evidence="2">NADPH2:quinone reductase</fullName>
    </submittedName>
</protein>
<evidence type="ECO:0000313" key="3">
    <source>
        <dbReference type="Proteomes" id="UP000182409"/>
    </source>
</evidence>
<gene>
    <name evidence="2" type="ORF">SAMN05443244_3256</name>
</gene>
<dbReference type="Gene3D" id="3.40.50.720">
    <property type="entry name" value="NAD(P)-binding Rossmann-like Domain"/>
    <property type="match status" value="1"/>
</dbReference>
<dbReference type="EMBL" id="FNSD01000001">
    <property type="protein sequence ID" value="SEC35494.1"/>
    <property type="molecule type" value="Genomic_DNA"/>
</dbReference>
<dbReference type="Proteomes" id="UP000182409">
    <property type="component" value="Unassembled WGS sequence"/>
</dbReference>
<accession>A0A1H4RUS9</accession>
<name>A0A1H4RUS9_9BACT</name>
<dbReference type="SMART" id="SM00829">
    <property type="entry name" value="PKS_ER"/>
    <property type="match status" value="1"/>
</dbReference>
<dbReference type="PANTHER" id="PTHR43677:SF11">
    <property type="entry name" value="ZINC-CONTAINING ALCOHOL DEHYDROGENASE"/>
    <property type="match status" value="1"/>
</dbReference>
<proteinExistence type="predicted"/>
<dbReference type="InterPro" id="IPR020843">
    <property type="entry name" value="ER"/>
</dbReference>
<dbReference type="OrthoDB" id="9787435at2"/>
<dbReference type="InterPro" id="IPR036291">
    <property type="entry name" value="NAD(P)-bd_dom_sf"/>
</dbReference>
<organism evidence="2 3">
    <name type="scientific">Terriglobus roseus</name>
    <dbReference type="NCBI Taxonomy" id="392734"/>
    <lineage>
        <taxon>Bacteria</taxon>
        <taxon>Pseudomonadati</taxon>
        <taxon>Acidobacteriota</taxon>
        <taxon>Terriglobia</taxon>
        <taxon>Terriglobales</taxon>
        <taxon>Acidobacteriaceae</taxon>
        <taxon>Terriglobus</taxon>
    </lineage>
</organism>
<sequence>MHAALVDRFGVSPRYGEIEQPEPTEDDVLVRVKAAALTNLVRGQASGTHYSSEPVFPAIPGNDGVGTLPDGTRVYFVGPETGSMAEWTVVDRRRTIALPDSLDDVTAAALGNPGLATWGSLLGRANFQSGEAVLINGATGTAGRQAIQVAKYLGASRIVATGRGEAALEGLRDLGATETISLNGTDEELTKRFDPVVQGGGIQVVLDYLWGPSALAILTACGGHGSLRGEPRIRFVQIGAISGRTIPLPADILRSSGVEILGSGLGSLSAQAILESLRTMYAAAATTKFVIETETVPLSDVTNAWTRNTGGKRLVFVP</sequence>
<evidence type="ECO:0000313" key="2">
    <source>
        <dbReference type="EMBL" id="SEC35494.1"/>
    </source>
</evidence>
<dbReference type="Gene3D" id="3.90.180.10">
    <property type="entry name" value="Medium-chain alcohol dehydrogenases, catalytic domain"/>
    <property type="match status" value="1"/>
</dbReference>
<dbReference type="AlphaFoldDB" id="A0A1H4RUS9"/>
<dbReference type="InterPro" id="IPR013149">
    <property type="entry name" value="ADH-like_C"/>
</dbReference>
<dbReference type="GO" id="GO:0016491">
    <property type="term" value="F:oxidoreductase activity"/>
    <property type="evidence" value="ECO:0007669"/>
    <property type="project" value="InterPro"/>
</dbReference>
<evidence type="ECO:0000259" key="1">
    <source>
        <dbReference type="SMART" id="SM00829"/>
    </source>
</evidence>
<dbReference type="InterPro" id="IPR051397">
    <property type="entry name" value="Zn-ADH-like_protein"/>
</dbReference>
<dbReference type="SUPFAM" id="SSF51735">
    <property type="entry name" value="NAD(P)-binding Rossmann-fold domains"/>
    <property type="match status" value="1"/>
</dbReference>
<feature type="domain" description="Enoyl reductase (ER)" evidence="1">
    <location>
        <begin position="10"/>
        <end position="316"/>
    </location>
</feature>